<dbReference type="SUPFAM" id="SSF56112">
    <property type="entry name" value="Protein kinase-like (PK-like)"/>
    <property type="match status" value="1"/>
</dbReference>
<proteinExistence type="predicted"/>
<evidence type="ECO:0000313" key="2">
    <source>
        <dbReference type="EMBL" id="QHU06804.1"/>
    </source>
</evidence>
<name>A0A6C0JT05_9ZZZZ</name>
<dbReference type="SMART" id="SM00220">
    <property type="entry name" value="S_TKc"/>
    <property type="match status" value="1"/>
</dbReference>
<accession>A0A6C0JT05</accession>
<dbReference type="GO" id="GO:0004672">
    <property type="term" value="F:protein kinase activity"/>
    <property type="evidence" value="ECO:0007669"/>
    <property type="project" value="InterPro"/>
</dbReference>
<dbReference type="InterPro" id="IPR011009">
    <property type="entry name" value="Kinase-like_dom_sf"/>
</dbReference>
<organism evidence="2">
    <name type="scientific">viral metagenome</name>
    <dbReference type="NCBI Taxonomy" id="1070528"/>
    <lineage>
        <taxon>unclassified sequences</taxon>
        <taxon>metagenomes</taxon>
        <taxon>organismal metagenomes</taxon>
    </lineage>
</organism>
<dbReference type="AlphaFoldDB" id="A0A6C0JT05"/>
<reference evidence="2" key="1">
    <citation type="journal article" date="2020" name="Nature">
        <title>Giant virus diversity and host interactions through global metagenomics.</title>
        <authorList>
            <person name="Schulz F."/>
            <person name="Roux S."/>
            <person name="Paez-Espino D."/>
            <person name="Jungbluth S."/>
            <person name="Walsh D.A."/>
            <person name="Denef V.J."/>
            <person name="McMahon K.D."/>
            <person name="Konstantinidis K.T."/>
            <person name="Eloe-Fadrosh E.A."/>
            <person name="Kyrpides N.C."/>
            <person name="Woyke T."/>
        </authorList>
    </citation>
    <scope>NUCLEOTIDE SEQUENCE</scope>
    <source>
        <strain evidence="2">GVMAG-S-1038524-41</strain>
    </source>
</reference>
<dbReference type="EMBL" id="MN740667">
    <property type="protein sequence ID" value="QHU06804.1"/>
    <property type="molecule type" value="Genomic_DNA"/>
</dbReference>
<protein>
    <recommendedName>
        <fullName evidence="1">Protein kinase domain-containing protein</fullName>
    </recommendedName>
</protein>
<evidence type="ECO:0000259" key="1">
    <source>
        <dbReference type="SMART" id="SM00220"/>
    </source>
</evidence>
<feature type="domain" description="Protein kinase" evidence="1">
    <location>
        <begin position="88"/>
        <end position="392"/>
    </location>
</feature>
<dbReference type="Gene3D" id="1.10.510.10">
    <property type="entry name" value="Transferase(Phosphotransferase) domain 1"/>
    <property type="match status" value="1"/>
</dbReference>
<dbReference type="GO" id="GO:0005524">
    <property type="term" value="F:ATP binding"/>
    <property type="evidence" value="ECO:0007669"/>
    <property type="project" value="InterPro"/>
</dbReference>
<dbReference type="InterPro" id="IPR000719">
    <property type="entry name" value="Prot_kinase_dom"/>
</dbReference>
<sequence length="593" mass="69240">MSDSKIDAQVEYINKNLTNISSCTVFDKLPKDIDQISTPIVKDVLTNNFKNGADMNAVVCMFDNLFLSTAKSKQHGLFHLSVHVTKWVKKLEKIDIDSSAGFIYFSDILSDIKVIIKLPQDSESDYYDMIREYFIGVTEINKLRYTLPNFVYTFGAFICPMDKGVLCKGEDDSKTIPFVVFENIPGENMQKMLEDEKLDFHQYLGMFIQVLLALEVAQRTVGFCHFDLHTGNLMCRTIRDECKYSVPLDNMVYEVTAKEYLPVIIDFGLSTVKHNGNVVGSYTFPEHGMMHYMLPGVDMFKFLYYSCTFAQGNVQRQILNLMSFYGKDDPYKFLIGGDKSLDNANKEYAKKGSYSRVTTYTPLEFLNWILVQPEYQDIVPMYMTKKDRDIYVPLSFSTTIQTYDDMFKQSKKGREEAIKMVDECVTSNSSYIMSKYSLYVLRGYNKQLKSKELKNKIKKMKDIISKSRSNMISTDYKMLWEYKKLELPNIIKIQDDSKRILNIKINSKKLKTQKKQVLKLIERYFQNISFFTEILPYLQFMYTIKEIKSEKVYTKFLSSFLSSSQYKVYDQHHTSINRTFRWCNTLIDSLDKF</sequence>